<dbReference type="PANTHER" id="PTHR23077">
    <property type="entry name" value="AAA-FAMILY ATPASE"/>
    <property type="match status" value="1"/>
</dbReference>
<evidence type="ECO:0000259" key="1">
    <source>
        <dbReference type="Pfam" id="PF00004"/>
    </source>
</evidence>
<dbReference type="HOGENOM" id="CLU_422156_0_0_1"/>
<reference evidence="3 4" key="1">
    <citation type="submission" date="2014-04" db="EMBL/GenBank/DDBJ databases">
        <title>A new species of microsporidia sheds light on the evolution of extreme parasitism.</title>
        <authorList>
            <person name="Haag K.L."/>
            <person name="James T.Y."/>
            <person name="Larsson R."/>
            <person name="Schaer T.M."/>
            <person name="Refardt D."/>
            <person name="Pombert J.-F."/>
            <person name="Ebert D."/>
        </authorList>
    </citation>
    <scope>NUCLEOTIDE SEQUENCE [LARGE SCALE GENOMIC DNA]</scope>
    <source>
        <strain evidence="3 4">UGP3</strain>
        <tissue evidence="3">Spores</tissue>
    </source>
</reference>
<dbReference type="GO" id="GO:0005524">
    <property type="term" value="F:ATP binding"/>
    <property type="evidence" value="ECO:0007669"/>
    <property type="project" value="InterPro"/>
</dbReference>
<proteinExistence type="predicted"/>
<dbReference type="GO" id="GO:0034098">
    <property type="term" value="C:VCP-NPL4-UFD1 AAA ATPase complex"/>
    <property type="evidence" value="ECO:0007669"/>
    <property type="project" value="TreeGrafter"/>
</dbReference>
<dbReference type="Proteomes" id="UP000029725">
    <property type="component" value="Unassembled WGS sequence"/>
</dbReference>
<dbReference type="GO" id="GO:0005829">
    <property type="term" value="C:cytosol"/>
    <property type="evidence" value="ECO:0007669"/>
    <property type="project" value="TreeGrafter"/>
</dbReference>
<dbReference type="GO" id="GO:0097352">
    <property type="term" value="P:autophagosome maturation"/>
    <property type="evidence" value="ECO:0007669"/>
    <property type="project" value="TreeGrafter"/>
</dbReference>
<dbReference type="Gene3D" id="3.40.50.300">
    <property type="entry name" value="P-loop containing nucleotide triphosphate hydrolases"/>
    <property type="match status" value="1"/>
</dbReference>
<dbReference type="PANTHER" id="PTHR23077:SF194">
    <property type="entry name" value="ATPASE FAMILY GENE 2 PROTEIN HOMOLOG B"/>
    <property type="match status" value="1"/>
</dbReference>
<dbReference type="GO" id="GO:0005634">
    <property type="term" value="C:nucleus"/>
    <property type="evidence" value="ECO:0007669"/>
    <property type="project" value="TreeGrafter"/>
</dbReference>
<dbReference type="EMBL" id="JMKJ01000299">
    <property type="protein sequence ID" value="KGG51390.1"/>
    <property type="molecule type" value="Genomic_DNA"/>
</dbReference>
<dbReference type="GeneID" id="25259708"/>
<dbReference type="Pfam" id="PF17862">
    <property type="entry name" value="AAA_lid_3"/>
    <property type="match status" value="1"/>
</dbReference>
<name>A0A098VR46_9MICR</name>
<dbReference type="OrthoDB" id="5421at2759"/>
<comment type="caution">
    <text evidence="3">The sequence shown here is derived from an EMBL/GenBank/DDBJ whole genome shotgun (WGS) entry which is preliminary data.</text>
</comment>
<dbReference type="GO" id="GO:0016887">
    <property type="term" value="F:ATP hydrolysis activity"/>
    <property type="evidence" value="ECO:0007669"/>
    <property type="project" value="InterPro"/>
</dbReference>
<evidence type="ECO:0000259" key="2">
    <source>
        <dbReference type="Pfam" id="PF17862"/>
    </source>
</evidence>
<evidence type="ECO:0000313" key="4">
    <source>
        <dbReference type="Proteomes" id="UP000029725"/>
    </source>
</evidence>
<protein>
    <recommendedName>
        <fullName evidence="5">AAA+ ATPase domain-containing protein</fullName>
    </recommendedName>
</protein>
<accession>A0A098VR46</accession>
<dbReference type="InterPro" id="IPR003959">
    <property type="entry name" value="ATPase_AAA_core"/>
</dbReference>
<dbReference type="InterPro" id="IPR050168">
    <property type="entry name" value="AAA_ATPase_domain"/>
</dbReference>
<dbReference type="AlphaFoldDB" id="A0A098VR46"/>
<feature type="domain" description="ATPase AAA-type core" evidence="1">
    <location>
        <begin position="456"/>
        <end position="569"/>
    </location>
</feature>
<evidence type="ECO:0008006" key="5">
    <source>
        <dbReference type="Google" id="ProtNLM"/>
    </source>
</evidence>
<dbReference type="InterPro" id="IPR041569">
    <property type="entry name" value="AAA_lid_3"/>
</dbReference>
<dbReference type="GO" id="GO:0051228">
    <property type="term" value="P:mitotic spindle disassembly"/>
    <property type="evidence" value="ECO:0007669"/>
    <property type="project" value="TreeGrafter"/>
</dbReference>
<dbReference type="Pfam" id="PF00004">
    <property type="entry name" value="AAA"/>
    <property type="match status" value="1"/>
</dbReference>
<feature type="domain" description="AAA ATPase AAA+ lid" evidence="2">
    <location>
        <begin position="601"/>
        <end position="631"/>
    </location>
</feature>
<sequence>MELNILQWPSVPFAACYVSQKKFNLLSADFKRSGTGKFNWGSWARICFSGVEYIARCYPNTDLPLHEQAYASTDNLVSISNAICVKDTEYEAKSHAGVIACAAEHSSTGATCVADGDVQTPMMEPIIESAIVDCIKVTLALQSSNVHARNVIKTILVTSGAVLKQGATITVFPTPKQIFEFKVVHDGSPQDYLRISKDTNIIFSYSQNSSFKAQNVQSLACMLGISIFNEDASLMRFANHGEYKAFLWIVQAYLQVDALPVLSPSDVMSSTISGSLDNFRNWITKQESNLSEQKIVVIRDIETFRTLSPDLSRAADGPLWDALCTLLHHLKSFFSSKIHRFNSMGKISFTFLTKLVQTLCPSQNIGDADFANDKRADILDICHDLAKAFPFPKKEDISSFVVERFAEKKNLGEPHRSNMASWDDVGGYQDVKMAVEWPLLYPDAFSRLGLDPCNGILLHGPPGCSKTSLARVDLQIAYHLDCRFAMQGESEKLVRNIFKQARTSVPCILFFDELDALVGARSLGNSIDGVSGGGGGASGPSSKDVVQERILSTFLNEMDGIEPLAAGILVMVPLPDLETRKNIFQVYIQNLPVQNPVKIIMELSEHTDGWSGAQCKQVCSEAAFCALRECPDAEFLFMARLDEAEVLIR</sequence>
<evidence type="ECO:0000313" key="3">
    <source>
        <dbReference type="EMBL" id="KGG51390.1"/>
    </source>
</evidence>
<dbReference type="SUPFAM" id="SSF52540">
    <property type="entry name" value="P-loop containing nucleoside triphosphate hydrolases"/>
    <property type="match status" value="1"/>
</dbReference>
<gene>
    <name evidence="3" type="ORF">DI09_36p10</name>
</gene>
<dbReference type="RefSeq" id="XP_013237834.1">
    <property type="nucleotide sequence ID" value="XM_013382380.1"/>
</dbReference>
<dbReference type="VEuPathDB" id="MicrosporidiaDB:DI09_36p10"/>
<keyword evidence="4" id="KW-1185">Reference proteome</keyword>
<dbReference type="GO" id="GO:0030970">
    <property type="term" value="P:retrograde protein transport, ER to cytosol"/>
    <property type="evidence" value="ECO:0007669"/>
    <property type="project" value="TreeGrafter"/>
</dbReference>
<dbReference type="InterPro" id="IPR027417">
    <property type="entry name" value="P-loop_NTPase"/>
</dbReference>
<dbReference type="GO" id="GO:0031593">
    <property type="term" value="F:polyubiquitin modification-dependent protein binding"/>
    <property type="evidence" value="ECO:0007669"/>
    <property type="project" value="TreeGrafter"/>
</dbReference>
<dbReference type="Gene3D" id="1.10.8.60">
    <property type="match status" value="1"/>
</dbReference>
<organism evidence="3 4">
    <name type="scientific">Mitosporidium daphniae</name>
    <dbReference type="NCBI Taxonomy" id="1485682"/>
    <lineage>
        <taxon>Eukaryota</taxon>
        <taxon>Fungi</taxon>
        <taxon>Fungi incertae sedis</taxon>
        <taxon>Microsporidia</taxon>
        <taxon>Mitosporidium</taxon>
    </lineage>
</organism>